<sequence>MAFSSFSNACVVTPPSLIMANHFKIPVVCYQHGLKEWSYLTFGAGIMYFCAIKNKKNFDFL</sequence>
<accession>A6JL29</accession>
<evidence type="ECO:0000313" key="2">
    <source>
        <dbReference type="Proteomes" id="UP000234681"/>
    </source>
</evidence>
<proteinExistence type="predicted"/>
<feature type="non-terminal residue" evidence="1">
    <location>
        <position position="61"/>
    </location>
</feature>
<reference evidence="2" key="1">
    <citation type="submission" date="2005-09" db="EMBL/GenBank/DDBJ databases">
        <authorList>
            <person name="Mural R.J."/>
            <person name="Li P.W."/>
            <person name="Adams M.D."/>
            <person name="Amanatides P.G."/>
            <person name="Baden-Tillson H."/>
            <person name="Barnstead M."/>
            <person name="Chin S.H."/>
            <person name="Dew I."/>
            <person name="Evans C.A."/>
            <person name="Ferriera S."/>
            <person name="Flanigan M."/>
            <person name="Fosler C."/>
            <person name="Glodek A."/>
            <person name="Gu Z."/>
            <person name="Holt R.A."/>
            <person name="Jennings D."/>
            <person name="Kraft C.L."/>
            <person name="Lu F."/>
            <person name="Nguyen T."/>
            <person name="Nusskern D.R."/>
            <person name="Pfannkoch C.M."/>
            <person name="Sitter C."/>
            <person name="Sutton G.G."/>
            <person name="Venter J.C."/>
            <person name="Wang Z."/>
            <person name="Woodage T."/>
            <person name="Zheng X.H."/>
            <person name="Zhong F."/>
        </authorList>
    </citation>
    <scope>NUCLEOTIDE SEQUENCE [LARGE SCALE GENOMIC DNA]</scope>
    <source>
        <strain>BN</strain>
        <strain evidence="2">Sprague-Dawley</strain>
    </source>
</reference>
<evidence type="ECO:0000313" key="1">
    <source>
        <dbReference type="EMBL" id="EDM10594.1"/>
    </source>
</evidence>
<dbReference type="Proteomes" id="UP000234681">
    <property type="component" value="Chromosome 11"/>
</dbReference>
<name>A6JL29_RAT</name>
<protein>
    <submittedName>
        <fullName evidence="1">RCG58767</fullName>
    </submittedName>
</protein>
<organism evidence="1 2">
    <name type="scientific">Rattus norvegicus</name>
    <name type="common">Rat</name>
    <dbReference type="NCBI Taxonomy" id="10116"/>
    <lineage>
        <taxon>Eukaryota</taxon>
        <taxon>Metazoa</taxon>
        <taxon>Chordata</taxon>
        <taxon>Craniata</taxon>
        <taxon>Vertebrata</taxon>
        <taxon>Euteleostomi</taxon>
        <taxon>Mammalia</taxon>
        <taxon>Eutheria</taxon>
        <taxon>Euarchontoglires</taxon>
        <taxon>Glires</taxon>
        <taxon>Rodentia</taxon>
        <taxon>Myomorpha</taxon>
        <taxon>Muroidea</taxon>
        <taxon>Muridae</taxon>
        <taxon>Murinae</taxon>
        <taxon>Rattus</taxon>
    </lineage>
</organism>
<dbReference type="AlphaFoldDB" id="A6JL29"/>
<dbReference type="EMBL" id="CH473989">
    <property type="protein sequence ID" value="EDM10594.1"/>
    <property type="molecule type" value="Genomic_DNA"/>
</dbReference>
<gene>
    <name evidence="1" type="ORF">rCG_58767</name>
</gene>